<dbReference type="PROSITE" id="PS52016">
    <property type="entry name" value="TONB_DEPENDENT_REC_3"/>
    <property type="match status" value="1"/>
</dbReference>
<evidence type="ECO:0000259" key="17">
    <source>
        <dbReference type="Pfam" id="PF07715"/>
    </source>
</evidence>
<dbReference type="NCBIfam" id="TIGR01783">
    <property type="entry name" value="TonB-siderophor"/>
    <property type="match status" value="1"/>
</dbReference>
<dbReference type="InterPro" id="IPR036942">
    <property type="entry name" value="Beta-barrel_TonB_sf"/>
</dbReference>
<keyword evidence="9" id="KW-0406">Ion transport</keyword>
<dbReference type="InterPro" id="IPR010917">
    <property type="entry name" value="TonB_rcpt_CS"/>
</dbReference>
<keyword evidence="8" id="KW-0408">Iron</keyword>
<evidence type="ECO:0000256" key="7">
    <source>
        <dbReference type="ARBA" id="ARBA00022729"/>
    </source>
</evidence>
<dbReference type="STRING" id="414048.SAMN04489864_10113"/>
<evidence type="ECO:0000256" key="1">
    <source>
        <dbReference type="ARBA" id="ARBA00004571"/>
    </source>
</evidence>
<dbReference type="GO" id="GO:0015891">
    <property type="term" value="P:siderophore transport"/>
    <property type="evidence" value="ECO:0007669"/>
    <property type="project" value="InterPro"/>
</dbReference>
<keyword evidence="3 14" id="KW-0813">Transport</keyword>
<accession>A0A1I2SZ27</accession>
<keyword evidence="6 14" id="KW-0812">Transmembrane</keyword>
<evidence type="ECO:0000256" key="8">
    <source>
        <dbReference type="ARBA" id="ARBA00023004"/>
    </source>
</evidence>
<dbReference type="CDD" id="cd01347">
    <property type="entry name" value="ligand_gated_channel"/>
    <property type="match status" value="1"/>
</dbReference>
<dbReference type="Gene3D" id="2.60.40.1120">
    <property type="entry name" value="Carboxypeptidase-like, regulatory domain"/>
    <property type="match status" value="1"/>
</dbReference>
<keyword evidence="4 14" id="KW-1134">Transmembrane beta strand</keyword>
<keyword evidence="12" id="KW-0675">Receptor</keyword>
<dbReference type="Pfam" id="PF00593">
    <property type="entry name" value="TonB_dep_Rec_b-barrel"/>
    <property type="match status" value="1"/>
</dbReference>
<dbReference type="InterPro" id="IPR008969">
    <property type="entry name" value="CarboxyPept-like_regulatory"/>
</dbReference>
<name>A0A1I2SZ27_9SPHI</name>
<dbReference type="InterPro" id="IPR010105">
    <property type="entry name" value="TonB_sidphr_rcpt"/>
</dbReference>
<dbReference type="GO" id="GO:0009279">
    <property type="term" value="C:cell outer membrane"/>
    <property type="evidence" value="ECO:0007669"/>
    <property type="project" value="UniProtKB-SubCell"/>
</dbReference>
<keyword evidence="11 14" id="KW-0472">Membrane</keyword>
<keyword evidence="10 15" id="KW-0798">TonB box</keyword>
<evidence type="ECO:0000256" key="4">
    <source>
        <dbReference type="ARBA" id="ARBA00022452"/>
    </source>
</evidence>
<keyword evidence="13 14" id="KW-0998">Cell outer membrane</keyword>
<evidence type="ECO:0000256" key="10">
    <source>
        <dbReference type="ARBA" id="ARBA00023077"/>
    </source>
</evidence>
<evidence type="ECO:0000256" key="12">
    <source>
        <dbReference type="ARBA" id="ARBA00023170"/>
    </source>
</evidence>
<dbReference type="Gene3D" id="2.40.170.20">
    <property type="entry name" value="TonB-dependent receptor, beta-barrel domain"/>
    <property type="match status" value="1"/>
</dbReference>
<evidence type="ECO:0000256" key="13">
    <source>
        <dbReference type="ARBA" id="ARBA00023237"/>
    </source>
</evidence>
<dbReference type="AlphaFoldDB" id="A0A1I2SZ27"/>
<evidence type="ECO:0000256" key="15">
    <source>
        <dbReference type="RuleBase" id="RU003357"/>
    </source>
</evidence>
<dbReference type="PANTHER" id="PTHR32552">
    <property type="entry name" value="FERRICHROME IRON RECEPTOR-RELATED"/>
    <property type="match status" value="1"/>
</dbReference>
<evidence type="ECO:0000256" key="5">
    <source>
        <dbReference type="ARBA" id="ARBA00022496"/>
    </source>
</evidence>
<gene>
    <name evidence="18" type="ORF">SAMN04489864_10113</name>
</gene>
<organism evidence="18 19">
    <name type="scientific">Pedobacter insulae</name>
    <dbReference type="NCBI Taxonomy" id="414048"/>
    <lineage>
        <taxon>Bacteria</taxon>
        <taxon>Pseudomonadati</taxon>
        <taxon>Bacteroidota</taxon>
        <taxon>Sphingobacteriia</taxon>
        <taxon>Sphingobacteriales</taxon>
        <taxon>Sphingobacteriaceae</taxon>
        <taxon>Pedobacter</taxon>
    </lineage>
</organism>
<protein>
    <submittedName>
        <fullName evidence="18">Iron complex outermembrane recepter protein</fullName>
    </submittedName>
</protein>
<keyword evidence="7" id="KW-0732">Signal</keyword>
<evidence type="ECO:0000256" key="2">
    <source>
        <dbReference type="ARBA" id="ARBA00009810"/>
    </source>
</evidence>
<proteinExistence type="inferred from homology"/>
<evidence type="ECO:0000256" key="6">
    <source>
        <dbReference type="ARBA" id="ARBA00022692"/>
    </source>
</evidence>
<keyword evidence="5" id="KW-0410">Iron transport</keyword>
<dbReference type="GO" id="GO:0038023">
    <property type="term" value="F:signaling receptor activity"/>
    <property type="evidence" value="ECO:0007669"/>
    <property type="project" value="InterPro"/>
</dbReference>
<keyword evidence="19" id="KW-1185">Reference proteome</keyword>
<evidence type="ECO:0000256" key="3">
    <source>
        <dbReference type="ARBA" id="ARBA00022448"/>
    </source>
</evidence>
<evidence type="ECO:0000313" key="18">
    <source>
        <dbReference type="EMBL" id="SFG55201.1"/>
    </source>
</evidence>
<dbReference type="RefSeq" id="WP_245767988.1">
    <property type="nucleotide sequence ID" value="NZ_FOPP01000001.1"/>
</dbReference>
<evidence type="ECO:0000256" key="9">
    <source>
        <dbReference type="ARBA" id="ARBA00023065"/>
    </source>
</evidence>
<dbReference type="InterPro" id="IPR037066">
    <property type="entry name" value="Plug_dom_sf"/>
</dbReference>
<dbReference type="PANTHER" id="PTHR32552:SF68">
    <property type="entry name" value="FERRICHROME OUTER MEMBRANE TRANSPORTER_PHAGE RECEPTOR"/>
    <property type="match status" value="1"/>
</dbReference>
<dbReference type="EMBL" id="FOPP01000001">
    <property type="protein sequence ID" value="SFG55201.1"/>
    <property type="molecule type" value="Genomic_DNA"/>
</dbReference>
<dbReference type="Gene3D" id="2.170.130.10">
    <property type="entry name" value="TonB-dependent receptor, plug domain"/>
    <property type="match status" value="1"/>
</dbReference>
<dbReference type="Pfam" id="PF07715">
    <property type="entry name" value="Plug"/>
    <property type="match status" value="1"/>
</dbReference>
<dbReference type="InterPro" id="IPR012910">
    <property type="entry name" value="Plug_dom"/>
</dbReference>
<dbReference type="Proteomes" id="UP000199666">
    <property type="component" value="Unassembled WGS sequence"/>
</dbReference>
<evidence type="ECO:0000256" key="11">
    <source>
        <dbReference type="ARBA" id="ARBA00023136"/>
    </source>
</evidence>
<dbReference type="SUPFAM" id="SSF49464">
    <property type="entry name" value="Carboxypeptidase regulatory domain-like"/>
    <property type="match status" value="1"/>
</dbReference>
<dbReference type="InterPro" id="IPR000531">
    <property type="entry name" value="Beta-barrel_TonB"/>
</dbReference>
<evidence type="ECO:0000313" key="19">
    <source>
        <dbReference type="Proteomes" id="UP000199666"/>
    </source>
</evidence>
<evidence type="ECO:0000256" key="14">
    <source>
        <dbReference type="PROSITE-ProRule" id="PRU01360"/>
    </source>
</evidence>
<comment type="similarity">
    <text evidence="2 14 15">Belongs to the TonB-dependent receptor family.</text>
</comment>
<feature type="domain" description="TonB-dependent receptor plug" evidence="17">
    <location>
        <begin position="156"/>
        <end position="255"/>
    </location>
</feature>
<dbReference type="PROSITE" id="PS01156">
    <property type="entry name" value="TONB_DEPENDENT_REC_2"/>
    <property type="match status" value="1"/>
</dbReference>
<dbReference type="InterPro" id="IPR039426">
    <property type="entry name" value="TonB-dep_rcpt-like"/>
</dbReference>
<comment type="subcellular location">
    <subcellularLocation>
        <location evidence="1 14">Cell outer membrane</location>
        <topology evidence="1 14">Multi-pass membrane protein</topology>
    </subcellularLocation>
</comment>
<dbReference type="SUPFAM" id="SSF56935">
    <property type="entry name" value="Porins"/>
    <property type="match status" value="1"/>
</dbReference>
<sequence>MIKNYVVNLRLFRINPNKNIMRNPLRLSITSLLLFISITAFSQLNGTIKGKVLTIDGKPAAYVTVALTDKNQTAISNDQGEYIFTRVKAGNHNLKASAIGISEQVKSVTLAAGEIKIVDFNLKESNEVLQEVTIAGKKNKYKISLPSASLRLNEPLLEASQNIQIVSGEAIKDQQIISMSDGMLRNVSGTVRLEHWGDLYTNINMRGSQIQAMRNGFNFVASYWGPLTEDMSTVDHIEFVKGPAGFMLGNGDPSGMYNVVTKKPTGFNKGTAEITAGSYDLYRATLDIDRKLTEDGKLLFRLNAAAQSKGSFRPYEQNDRYTFAPVLSYQLTNKTKLTAEYTWQNARMTEVGSYYIFNTNGYASLPRNFTLTQPGLDPTRINDHSAFLNIQHNFNSNWKATAQAAYSKYLQTGYSSWPSSINTDNTMIRNVGIWDAESTMKLAQFFMNGKAQTGGVAHRILGGFDGGKKNYMADWGQSHDLDLPNSPFDVNNPNYGFPANGYPNFDRETSLETRAIAAGGLMDQKYLSVYLQDELGFFANKARLTLAGRYTYVSQSAWGGASDKAKHFTPRIGLSVSIDKNTAIYAIYDEAFTPQSGLLRNGNTPNPITGTNHEVGLKKDWFGGKWNTTLSAYRIRKQNELTSDPYNKAGETFSIIIGEKRAQGIEFDVRGELTSNLKLIANYAYTDGKVTAVADGVTGVFVGQVVPGFAKHTTNAWLSYSLQNGSLKGTGVSTGFTYLAGRAVGTYSGENSSENLPNFFKLDAGLFWENKKLKITANAFNLLDKYLYSGAFYTNYWNAPDYNQAVYSWQAESPRNFRLSLAYKF</sequence>
<dbReference type="Pfam" id="PF13620">
    <property type="entry name" value="CarboxypepD_reg"/>
    <property type="match status" value="1"/>
</dbReference>
<feature type="domain" description="TonB-dependent receptor-like beta-barrel" evidence="16">
    <location>
        <begin position="331"/>
        <end position="782"/>
    </location>
</feature>
<reference evidence="18 19" key="1">
    <citation type="submission" date="2016-10" db="EMBL/GenBank/DDBJ databases">
        <authorList>
            <person name="de Groot N.N."/>
        </authorList>
    </citation>
    <scope>NUCLEOTIDE SEQUENCE [LARGE SCALE GENOMIC DNA]</scope>
    <source>
        <strain evidence="18 19">DSM 18684</strain>
    </source>
</reference>
<evidence type="ECO:0000259" key="16">
    <source>
        <dbReference type="Pfam" id="PF00593"/>
    </source>
</evidence>
<dbReference type="GO" id="GO:0015344">
    <property type="term" value="F:siderophore uptake transmembrane transporter activity"/>
    <property type="evidence" value="ECO:0007669"/>
    <property type="project" value="TreeGrafter"/>
</dbReference>